<feature type="transmembrane region" description="Helical" evidence="1">
    <location>
        <begin position="27"/>
        <end position="47"/>
    </location>
</feature>
<dbReference type="InParanoid" id="A0A371RJY3"/>
<feature type="domain" description="YdbS-like PH" evidence="2">
    <location>
        <begin position="55"/>
        <end position="112"/>
    </location>
</feature>
<sequence length="169" mass="19508">MPTYIQKSQAEGENILHEADIAWPYHVISWLALIFLGILIIGIVIFVRMQIWLHTTEFGLTDRKIIYKVGFFSRETHEIPLTSLDEVTIEQGFWGWLFGYGQLRLWGSGRGELCSPPVMNPILIRQKMSDARAEIIRPEMPTEHGSTSKGSRRQYRLRSHIPAHIAQNH</sequence>
<dbReference type="InterPro" id="IPR005182">
    <property type="entry name" value="YdbS-like_PH"/>
</dbReference>
<dbReference type="PANTHER" id="PTHR37938:SF1">
    <property type="entry name" value="BLL0215 PROTEIN"/>
    <property type="match status" value="1"/>
</dbReference>
<evidence type="ECO:0000256" key="1">
    <source>
        <dbReference type="SAM" id="Phobius"/>
    </source>
</evidence>
<keyword evidence="1" id="KW-1133">Transmembrane helix</keyword>
<dbReference type="PANTHER" id="PTHR37938">
    <property type="entry name" value="BLL0215 PROTEIN"/>
    <property type="match status" value="1"/>
</dbReference>
<proteinExistence type="predicted"/>
<keyword evidence="1" id="KW-0472">Membrane</keyword>
<dbReference type="AlphaFoldDB" id="A0A371RJY3"/>
<name>A0A371RJY3_9PROT</name>
<accession>A0A371RJY3</accession>
<dbReference type="Pfam" id="PF03703">
    <property type="entry name" value="bPH_2"/>
    <property type="match status" value="1"/>
</dbReference>
<reference evidence="3 4" key="1">
    <citation type="submission" date="2018-08" db="EMBL/GenBank/DDBJ databases">
        <title>Parvularcula sp. SM1705, isolated from surface water of the South Sea China.</title>
        <authorList>
            <person name="Sun L."/>
        </authorList>
    </citation>
    <scope>NUCLEOTIDE SEQUENCE [LARGE SCALE GENOMIC DNA]</scope>
    <source>
        <strain evidence="3 4">SM1705</strain>
    </source>
</reference>
<comment type="caution">
    <text evidence="3">The sequence shown here is derived from an EMBL/GenBank/DDBJ whole genome shotgun (WGS) entry which is preliminary data.</text>
</comment>
<dbReference type="Proteomes" id="UP000264589">
    <property type="component" value="Unassembled WGS sequence"/>
</dbReference>
<organism evidence="3 4">
    <name type="scientific">Parvularcula marina</name>
    <dbReference type="NCBI Taxonomy" id="2292771"/>
    <lineage>
        <taxon>Bacteria</taxon>
        <taxon>Pseudomonadati</taxon>
        <taxon>Pseudomonadota</taxon>
        <taxon>Alphaproteobacteria</taxon>
        <taxon>Parvularculales</taxon>
        <taxon>Parvularculaceae</taxon>
        <taxon>Parvularcula</taxon>
    </lineage>
</organism>
<evidence type="ECO:0000313" key="3">
    <source>
        <dbReference type="EMBL" id="RFB05759.1"/>
    </source>
</evidence>
<dbReference type="EMBL" id="QUQO01000001">
    <property type="protein sequence ID" value="RFB05759.1"/>
    <property type="molecule type" value="Genomic_DNA"/>
</dbReference>
<protein>
    <submittedName>
        <fullName evidence="3">PH domain-containing protein</fullName>
    </submittedName>
</protein>
<keyword evidence="4" id="KW-1185">Reference proteome</keyword>
<gene>
    <name evidence="3" type="ORF">DX908_11065</name>
</gene>
<evidence type="ECO:0000259" key="2">
    <source>
        <dbReference type="Pfam" id="PF03703"/>
    </source>
</evidence>
<dbReference type="RefSeq" id="WP_116392392.1">
    <property type="nucleotide sequence ID" value="NZ_QUQO01000001.1"/>
</dbReference>
<evidence type="ECO:0000313" key="4">
    <source>
        <dbReference type="Proteomes" id="UP000264589"/>
    </source>
</evidence>
<keyword evidence="1" id="KW-0812">Transmembrane</keyword>
<dbReference type="OrthoDB" id="7364486at2"/>